<dbReference type="SUPFAM" id="SSF56420">
    <property type="entry name" value="Peptide deformylase"/>
    <property type="match status" value="1"/>
</dbReference>
<dbReference type="NCBIfam" id="NF001159">
    <property type="entry name" value="PRK00150.1-3"/>
    <property type="match status" value="1"/>
</dbReference>
<accession>A0A1F7US01</accession>
<dbReference type="Proteomes" id="UP000176897">
    <property type="component" value="Unassembled WGS sequence"/>
</dbReference>
<comment type="cofactor">
    <cofactor evidence="2">
        <name>Fe(2+)</name>
        <dbReference type="ChEBI" id="CHEBI:29033"/>
    </cofactor>
    <text evidence="2">Binds 1 Fe(2+) ion.</text>
</comment>
<evidence type="ECO:0000313" key="4">
    <source>
        <dbReference type="Proteomes" id="UP000176897"/>
    </source>
</evidence>
<gene>
    <name evidence="2" type="primary">def</name>
    <name evidence="3" type="ORF">A3B21_01580</name>
</gene>
<dbReference type="HAMAP" id="MF_00163">
    <property type="entry name" value="Pep_deformylase"/>
    <property type="match status" value="1"/>
</dbReference>
<organism evidence="3 4">
    <name type="scientific">Candidatus Uhrbacteria bacterium RIFCSPLOWO2_01_FULL_47_24</name>
    <dbReference type="NCBI Taxonomy" id="1802401"/>
    <lineage>
        <taxon>Bacteria</taxon>
        <taxon>Candidatus Uhriibacteriota</taxon>
    </lineage>
</organism>
<keyword evidence="2" id="KW-0408">Iron</keyword>
<dbReference type="InterPro" id="IPR036821">
    <property type="entry name" value="Peptide_deformylase_sf"/>
</dbReference>
<comment type="catalytic activity">
    <reaction evidence="2">
        <text>N-terminal N-formyl-L-methionyl-[peptide] + H2O = N-terminal L-methionyl-[peptide] + formate</text>
        <dbReference type="Rhea" id="RHEA:24420"/>
        <dbReference type="Rhea" id="RHEA-COMP:10639"/>
        <dbReference type="Rhea" id="RHEA-COMP:10640"/>
        <dbReference type="ChEBI" id="CHEBI:15377"/>
        <dbReference type="ChEBI" id="CHEBI:15740"/>
        <dbReference type="ChEBI" id="CHEBI:49298"/>
        <dbReference type="ChEBI" id="CHEBI:64731"/>
        <dbReference type="EC" id="3.5.1.88"/>
    </reaction>
</comment>
<dbReference type="AlphaFoldDB" id="A0A1F7US01"/>
<feature type="binding site" evidence="2">
    <location>
        <position position="135"/>
    </location>
    <ligand>
        <name>Fe cation</name>
        <dbReference type="ChEBI" id="CHEBI:24875"/>
    </ligand>
</feature>
<keyword evidence="2" id="KW-0479">Metal-binding</keyword>
<feature type="binding site" evidence="2">
    <location>
        <position position="93"/>
    </location>
    <ligand>
        <name>Fe cation</name>
        <dbReference type="ChEBI" id="CHEBI:24875"/>
    </ligand>
</feature>
<comment type="similarity">
    <text evidence="1 2">Belongs to the polypeptide deformylase family.</text>
</comment>
<dbReference type="CDD" id="cd00487">
    <property type="entry name" value="Pep_deformylase"/>
    <property type="match status" value="1"/>
</dbReference>
<dbReference type="PANTHER" id="PTHR10458:SF22">
    <property type="entry name" value="PEPTIDE DEFORMYLASE"/>
    <property type="match status" value="1"/>
</dbReference>
<dbReference type="GO" id="GO:0046872">
    <property type="term" value="F:metal ion binding"/>
    <property type="evidence" value="ECO:0007669"/>
    <property type="project" value="UniProtKB-KW"/>
</dbReference>
<dbReference type="PRINTS" id="PR01576">
    <property type="entry name" value="PDEFORMYLASE"/>
</dbReference>
<comment type="function">
    <text evidence="2">Removes the formyl group from the N-terminal Met of newly synthesized proteins. Requires at least a dipeptide for an efficient rate of reaction. N-terminal L-methionine is a prerequisite for activity but the enzyme has broad specificity at other positions.</text>
</comment>
<dbReference type="EC" id="3.5.1.88" evidence="2"/>
<comment type="caution">
    <text evidence="3">The sequence shown here is derived from an EMBL/GenBank/DDBJ whole genome shotgun (WGS) entry which is preliminary data.</text>
</comment>
<evidence type="ECO:0000256" key="2">
    <source>
        <dbReference type="HAMAP-Rule" id="MF_00163"/>
    </source>
</evidence>
<dbReference type="STRING" id="1802401.A3B21_01580"/>
<dbReference type="NCBIfam" id="TIGR00079">
    <property type="entry name" value="pept_deformyl"/>
    <property type="match status" value="1"/>
</dbReference>
<reference evidence="3 4" key="1">
    <citation type="journal article" date="2016" name="Nat. Commun.">
        <title>Thousands of microbial genomes shed light on interconnected biogeochemical processes in an aquifer system.</title>
        <authorList>
            <person name="Anantharaman K."/>
            <person name="Brown C.T."/>
            <person name="Hug L.A."/>
            <person name="Sharon I."/>
            <person name="Castelle C.J."/>
            <person name="Probst A.J."/>
            <person name="Thomas B.C."/>
            <person name="Singh A."/>
            <person name="Wilkins M.J."/>
            <person name="Karaoz U."/>
            <person name="Brodie E.L."/>
            <person name="Williams K.H."/>
            <person name="Hubbard S.S."/>
            <person name="Banfield J.F."/>
        </authorList>
    </citation>
    <scope>NUCLEOTIDE SEQUENCE [LARGE SCALE GENOMIC DNA]</scope>
</reference>
<dbReference type="GO" id="GO:0042586">
    <property type="term" value="F:peptide deformylase activity"/>
    <property type="evidence" value="ECO:0007669"/>
    <property type="project" value="UniProtKB-UniRule"/>
</dbReference>
<feature type="active site" evidence="2">
    <location>
        <position position="136"/>
    </location>
</feature>
<dbReference type="Gene3D" id="3.90.45.10">
    <property type="entry name" value="Peptide deformylase"/>
    <property type="match status" value="1"/>
</dbReference>
<sequence>MPKVLLIVHEPNTVLRARAKDIIISKWDPKELKQLAEDMVLTMKKAPGVGLAAPQIGKSIRLIIVDHTPEPFVLINPKIKKHSLRRDTLEEGCLSVPGKYGLIKRYKSVQVKAQTLDGKPFELEAKGFLAEIFQHEIDHLNGTLYIDKALKFI</sequence>
<dbReference type="Pfam" id="PF01327">
    <property type="entry name" value="Pep_deformylase"/>
    <property type="match status" value="1"/>
</dbReference>
<dbReference type="PANTHER" id="PTHR10458">
    <property type="entry name" value="PEPTIDE DEFORMYLASE"/>
    <property type="match status" value="1"/>
</dbReference>
<dbReference type="PIRSF" id="PIRSF004749">
    <property type="entry name" value="Pep_def"/>
    <property type="match status" value="1"/>
</dbReference>
<evidence type="ECO:0000313" key="3">
    <source>
        <dbReference type="EMBL" id="OGL81070.1"/>
    </source>
</evidence>
<name>A0A1F7US01_9BACT</name>
<proteinExistence type="inferred from homology"/>
<keyword evidence="2" id="KW-0378">Hydrolase</keyword>
<feature type="binding site" evidence="2">
    <location>
        <position position="139"/>
    </location>
    <ligand>
        <name>Fe cation</name>
        <dbReference type="ChEBI" id="CHEBI:24875"/>
    </ligand>
</feature>
<dbReference type="EMBL" id="MGEJ01000010">
    <property type="protein sequence ID" value="OGL81070.1"/>
    <property type="molecule type" value="Genomic_DNA"/>
</dbReference>
<evidence type="ECO:0000256" key="1">
    <source>
        <dbReference type="ARBA" id="ARBA00010759"/>
    </source>
</evidence>
<protein>
    <recommendedName>
        <fullName evidence="2">Peptide deformylase</fullName>
        <shortName evidence="2">PDF</shortName>
        <ecNumber evidence="2">3.5.1.88</ecNumber>
    </recommendedName>
    <alternativeName>
        <fullName evidence="2">Polypeptide deformylase</fullName>
    </alternativeName>
</protein>
<dbReference type="GO" id="GO:0006412">
    <property type="term" value="P:translation"/>
    <property type="evidence" value="ECO:0007669"/>
    <property type="project" value="UniProtKB-UniRule"/>
</dbReference>
<keyword evidence="2" id="KW-0648">Protein biosynthesis</keyword>
<dbReference type="InterPro" id="IPR023635">
    <property type="entry name" value="Peptide_deformylase"/>
</dbReference>